<proteinExistence type="predicted"/>
<dbReference type="InterPro" id="IPR015117">
    <property type="entry name" value="IdeS"/>
</dbReference>
<dbReference type="SUPFAM" id="SSF54001">
    <property type="entry name" value="Cysteine proteinases"/>
    <property type="match status" value="1"/>
</dbReference>
<gene>
    <name evidence="2" type="ORF">CECT5772_01086</name>
</gene>
<evidence type="ECO:0000259" key="1">
    <source>
        <dbReference type="Pfam" id="PF09028"/>
    </source>
</evidence>
<accession>A0A922NWZ2</accession>
<feature type="domain" description="Ig protease IdeS" evidence="1">
    <location>
        <begin position="60"/>
        <end position="329"/>
    </location>
</feature>
<reference evidence="2 3" key="1">
    <citation type="journal article" date="2014" name="Int. J. Syst. Evol. Microbiol.">
        <title>Phylogenomics and the dynamic genome evolution of the genus Streptococcus.</title>
        <authorList>
            <consortium name="The Broad Institute Genome Sequencing Platform"/>
            <person name="Richards V.P."/>
            <person name="Palmer S.R."/>
            <person name="Pavinski Bitar P.D."/>
            <person name="Qin X."/>
            <person name="Weinstock G.M."/>
            <person name="Highlander S.K."/>
            <person name="Town C.D."/>
            <person name="Burne R.A."/>
            <person name="Stanhope M.J."/>
        </authorList>
    </citation>
    <scope>NUCLEOTIDE SEQUENCE [LARGE SCALE GENOMIC DNA]</scope>
    <source>
        <strain evidence="2 3">CECT 5772</strain>
    </source>
</reference>
<dbReference type="Proteomes" id="UP000028704">
    <property type="component" value="Unassembled WGS sequence"/>
</dbReference>
<evidence type="ECO:0000313" key="2">
    <source>
        <dbReference type="EMBL" id="KED05220.1"/>
    </source>
</evidence>
<dbReference type="EMBL" id="AWEX01000007">
    <property type="protein sequence ID" value="KED05220.1"/>
    <property type="molecule type" value="Genomic_DNA"/>
</dbReference>
<organism evidence="2 3">
    <name type="scientific">Streptococcus equi subsp. ruminatorum CECT 5772</name>
    <dbReference type="NCBI Taxonomy" id="1051981"/>
    <lineage>
        <taxon>Bacteria</taxon>
        <taxon>Bacillati</taxon>
        <taxon>Bacillota</taxon>
        <taxon>Bacilli</taxon>
        <taxon>Lactobacillales</taxon>
        <taxon>Streptococcaceae</taxon>
        <taxon>Streptococcus</taxon>
    </lineage>
</organism>
<dbReference type="InterPro" id="IPR038765">
    <property type="entry name" value="Papain-like_cys_pep_sf"/>
</dbReference>
<dbReference type="Gene3D" id="3.90.70.10">
    <property type="entry name" value="Cysteine proteinases"/>
    <property type="match status" value="1"/>
</dbReference>
<dbReference type="GO" id="GO:0008233">
    <property type="term" value="F:peptidase activity"/>
    <property type="evidence" value="ECO:0007669"/>
    <property type="project" value="InterPro"/>
</dbReference>
<dbReference type="Pfam" id="PF09028">
    <property type="entry name" value="Mac-1"/>
    <property type="match status" value="1"/>
</dbReference>
<protein>
    <submittedName>
        <fullName evidence="2">Mac family protein</fullName>
    </submittedName>
</protein>
<comment type="caution">
    <text evidence="2">The sequence shown here is derived from an EMBL/GenBank/DDBJ whole genome shotgun (WGS) entry which is preliminary data.</text>
</comment>
<evidence type="ECO:0000313" key="3">
    <source>
        <dbReference type="Proteomes" id="UP000028704"/>
    </source>
</evidence>
<name>A0A922NWZ2_9STRE</name>
<dbReference type="AlphaFoldDB" id="A0A922NWZ2"/>
<sequence>MFLTTGHVSADDNGYVGETLRLVPGQWGTYGVVSEFQADKVKEGVMYTKWLDGVTVDDSQFKKLTDKDGTEYWATPLLNGLGCYDINKDFNEDSDKCSGAVAANMFHYWFDRNRGNIDRFLKQFPEENGVIKVAGETIRLSEFLETYHSNDNGDVTYRDKSPFFDYISKNFRGPVWTDKLLDAWINGYGYNHKWGRNIEDASKNTSGINFFKKVFNEKLLTDVHQIFNHDTLSYWLRDGLYTGKAIGLSYGPAGLRHSLGHIISIWGADFDEQHRVVAIYVTDSDDKQLTVGESGPRIGLKRYRVFSDDQGRARLTAYAKDNTDGEAKDNAGGEVREVYTLDMGRQGWENYFNSQPQ</sequence>